<organism evidence="3 4">
    <name type="scientific">Congregibacter brevis</name>
    <dbReference type="NCBI Taxonomy" id="3081201"/>
    <lineage>
        <taxon>Bacteria</taxon>
        <taxon>Pseudomonadati</taxon>
        <taxon>Pseudomonadota</taxon>
        <taxon>Gammaproteobacteria</taxon>
        <taxon>Cellvibrionales</taxon>
        <taxon>Halieaceae</taxon>
        <taxon>Congregibacter</taxon>
    </lineage>
</organism>
<dbReference type="Proteomes" id="UP001626549">
    <property type="component" value="Chromosome"/>
</dbReference>
<sequence length="215" mass="23915">MIHKILLTAALSFLAACAPTSIQIQHLQLSAGEAPLAQGSRPIIVLDRIDLPDYLLRDELLHRESSFSLRYDAARRWAEPLDLGVQRVLGRRLESALNTQQVILFPDATAETVDWWLSVTVTHFEATAATAKIVAEGRWEQDNDDLKIVESVVFEDSLPLRSGDGEDIAKVMSELLWKFADELAAAISERPLMPNGTADPERTIDVETVIETTQQ</sequence>
<feature type="chain" id="PRO_5046920679" evidence="1">
    <location>
        <begin position="19"/>
        <end position="215"/>
    </location>
</feature>
<keyword evidence="1" id="KW-0732">Signal</keyword>
<dbReference type="Pfam" id="PF03886">
    <property type="entry name" value="ABC_trans_aux"/>
    <property type="match status" value="1"/>
</dbReference>
<keyword evidence="4" id="KW-1185">Reference proteome</keyword>
<dbReference type="InterPro" id="IPR005586">
    <property type="entry name" value="ABC_trans_aux"/>
</dbReference>
<protein>
    <submittedName>
        <fullName evidence="3">PqiC family protein</fullName>
    </submittedName>
</protein>
<evidence type="ECO:0000259" key="2">
    <source>
        <dbReference type="Pfam" id="PF03886"/>
    </source>
</evidence>
<gene>
    <name evidence="3" type="ORF">R0137_14240</name>
</gene>
<feature type="domain" description="ABC-type transport auxiliary lipoprotein component" evidence="2">
    <location>
        <begin position="31"/>
        <end position="184"/>
    </location>
</feature>
<accession>A0ABZ0IBE3</accession>
<dbReference type="RefSeq" id="WP_407327076.1">
    <property type="nucleotide sequence ID" value="NZ_CP136865.1"/>
</dbReference>
<dbReference type="Gene3D" id="3.40.50.10610">
    <property type="entry name" value="ABC-type transport auxiliary lipoprotein component"/>
    <property type="match status" value="1"/>
</dbReference>
<dbReference type="SUPFAM" id="SSF159594">
    <property type="entry name" value="XCC0632-like"/>
    <property type="match status" value="1"/>
</dbReference>
<proteinExistence type="predicted"/>
<name>A0ABZ0IBE3_9GAMM</name>
<feature type="signal peptide" evidence="1">
    <location>
        <begin position="1"/>
        <end position="18"/>
    </location>
</feature>
<evidence type="ECO:0000313" key="4">
    <source>
        <dbReference type="Proteomes" id="UP001626549"/>
    </source>
</evidence>
<evidence type="ECO:0000313" key="3">
    <source>
        <dbReference type="EMBL" id="WOJ96396.1"/>
    </source>
</evidence>
<dbReference type="EMBL" id="CP136865">
    <property type="protein sequence ID" value="WOJ96396.1"/>
    <property type="molecule type" value="Genomic_DNA"/>
</dbReference>
<evidence type="ECO:0000256" key="1">
    <source>
        <dbReference type="SAM" id="SignalP"/>
    </source>
</evidence>
<reference evidence="3 4" key="1">
    <citation type="submission" date="2023-10" db="EMBL/GenBank/DDBJ databases">
        <title>Two novel species belonging to the OM43/NOR5 clade.</title>
        <authorList>
            <person name="Park M."/>
        </authorList>
    </citation>
    <scope>NUCLEOTIDE SEQUENCE [LARGE SCALE GENOMIC DNA]</scope>
    <source>
        <strain evidence="3 4">IMCC45268</strain>
    </source>
</reference>